<gene>
    <name evidence="1" type="ORF">BCV72DRAFT_246326</name>
</gene>
<organism evidence="1">
    <name type="scientific">Rhizopus microsporus var. microsporus</name>
    <dbReference type="NCBI Taxonomy" id="86635"/>
    <lineage>
        <taxon>Eukaryota</taxon>
        <taxon>Fungi</taxon>
        <taxon>Fungi incertae sedis</taxon>
        <taxon>Mucoromycota</taxon>
        <taxon>Mucoromycotina</taxon>
        <taxon>Mucoromycetes</taxon>
        <taxon>Mucorales</taxon>
        <taxon>Mucorineae</taxon>
        <taxon>Rhizopodaceae</taxon>
        <taxon>Rhizopus</taxon>
    </lineage>
</organism>
<dbReference type="EMBL" id="KV922223">
    <property type="protein sequence ID" value="ORE00915.1"/>
    <property type="molecule type" value="Genomic_DNA"/>
</dbReference>
<dbReference type="SUPFAM" id="SSF56784">
    <property type="entry name" value="HAD-like"/>
    <property type="match status" value="1"/>
</dbReference>
<sequence>SIVDTIVKESDTVDVNVIVGDKETKTVTDKTTTTSGSQIDVIVKESDVIVGEKGTVIKTEEVTEVTEEVAEVVDVVKDAVTGTIVADKEISTAVDTIVKESDSVTVEVIAGDKKTEAVVDTTDIQQTIEKVDVTLQKSTSDIVEEVTKEKIVSDVALGKETITAGAIAGTVSKTIVEDKEISSAVETAVKESGSVAIEVVAGEKKTTEVISVAPAEETATEVSKVEVIVKPTEVISTEKETTEVVKTEDIVIGVIAGTTADAIVKDKETLSTVETIVKETGAVAIDVVKQDSVEEVSEITDVETTESKIDIVVKKPAVTSEAVAQKDTVTGAVVGAIVNDKDVSSTIEAIVKGSETVNVEVIADKEQSAEKVTEVSTGSEVIVEEKEVISVTDVVSKSQETAPGIIAGAVTEVIVDNKEVSTAVEKTVKESDAVVIEVITGEKKFETVVDTTTTEETLSKVDTVTDEKTADNTITKSELVTAAIVAGAVAEVVADKKEVFTDVVEVGKTTVEVVAGDKKADTTVSAVTEDEKVTSDTKIEVIIKEADVSSTEQALTEKEEVVIVDSEEVITTGAIAGTVTEAVINDKNVKLEDIAKKTDTVDVTVTTSTTASVTSSDTTAKKADVSVDSKVDVIVKESDITNAEEVVSVDTISVVKEPACGGFIAGGIIGNIVKDKNVTTTIGSVVKESDSVKVDVITEGKRVEDVEVVEDKKITEAYAVGAVAGAVTETIVADKETLSAVETILKEADSVAVEVVADDKKAETIVDKTKVEKVVSDIKSREVEDDKEESVTDAIKEITTGIVAGAAAIFGSGKKDTSKDREVVADKNDTTKKVVVDKKVSVVEEKTEKVERPIVTEEEVISVAIGSAKRTTESKSDVVVSTDSQVVEDVEVTITGEKDIATKVVSVTSETGETAVADIEVKEDVTKAEVHGEKDVTVVVEDSKVVVDKDTKMNHTQDIAIDAGAAIGAVIVGDVEKQDTSKTTVIVTKETIPVEQVEVINHVEKVADAANSWFSRFIEKITSMIEIGDCVEDVDTVIASEESNLQAILEKSKAQTTTGIEEIDVYYSKLNESIKSQISNIKTTVKEAYTEGDASQKISLHLAKEEFKKAVVTQVEETKQVVYEKAKPETVATQNIEAGSDTSIAVVAVSDKPTTVSEVSEVTTDVVYYETVEEAQKKTKEVMTTVVQDTQSKLVSWYDVLFSKIRGVIASTEKDAAEKKKEIQRLITDANKEASVIITEAKKSLEFDYTVSDKCDSKVNETVQVVQKQAIESFENIEKIVSTQISAVEEIVVSEEDLEVIEEKVSVIETQSKRRATVALETTAESAISVGFEGKSVTWIETTEFPASFKDVKVFAFDLFDTVYDYRLTISQVWKTIVATKNASTFAQVDVEKLVVRWYHVFLEQRCRITYVTCDREVLLHSLKLVLAEYSLEDAFTTEELNTLCTAWFKLQLFNDSTSSINKFKQVDGTFAVAISSGFKLCTLMKNTRNTGISWHAQLTGDVFAACISRDNITDLKSASGVVLSNAAMLCCVTNPAELAVVSSNPEILEVAKQNGSKTVLIDRYDNTTSSQEYDIQFDGLDIFAESYETFVETKTVAKTEVPATRSWFQRVVSTVANTAESVSHALIG</sequence>
<protein>
    <submittedName>
        <fullName evidence="1">Uncharacterized protein</fullName>
    </submittedName>
</protein>
<dbReference type="Gene3D" id="1.10.150.240">
    <property type="entry name" value="Putative phosphatase, domain 2"/>
    <property type="match status" value="1"/>
</dbReference>
<dbReference type="Proteomes" id="UP000242414">
    <property type="component" value="Unassembled WGS sequence"/>
</dbReference>
<evidence type="ECO:0000313" key="1">
    <source>
        <dbReference type="EMBL" id="ORE00915.1"/>
    </source>
</evidence>
<dbReference type="VEuPathDB" id="FungiDB:BCV72DRAFT_246326"/>
<dbReference type="OrthoDB" id="2363873at2759"/>
<accession>A0A1X0QMD5</accession>
<dbReference type="InterPro" id="IPR036412">
    <property type="entry name" value="HAD-like_sf"/>
</dbReference>
<proteinExistence type="predicted"/>
<dbReference type="InterPro" id="IPR023198">
    <property type="entry name" value="PGP-like_dom2"/>
</dbReference>
<name>A0A1X0QMD5_RHIZD</name>
<dbReference type="InterPro" id="IPR023214">
    <property type="entry name" value="HAD_sf"/>
</dbReference>
<feature type="non-terminal residue" evidence="1">
    <location>
        <position position="1"/>
    </location>
</feature>
<dbReference type="Gene3D" id="3.40.50.1000">
    <property type="entry name" value="HAD superfamily/HAD-like"/>
    <property type="match status" value="1"/>
</dbReference>
<reference evidence="1" key="1">
    <citation type="journal article" date="2016" name="Proc. Natl. Acad. Sci. U.S.A.">
        <title>Lipid metabolic changes in an early divergent fungus govern the establishment of a mutualistic symbiosis with endobacteria.</title>
        <authorList>
            <person name="Lastovetsky O.A."/>
            <person name="Gaspar M.L."/>
            <person name="Mondo S.J."/>
            <person name="LaButti K.M."/>
            <person name="Sandor L."/>
            <person name="Grigoriev I.V."/>
            <person name="Henry S.A."/>
            <person name="Pawlowska T.E."/>
        </authorList>
    </citation>
    <scope>NUCLEOTIDE SEQUENCE [LARGE SCALE GENOMIC DNA]</scope>
    <source>
        <strain evidence="1">ATCC 52814</strain>
    </source>
</reference>